<feature type="region of interest" description="Disordered" evidence="1">
    <location>
        <begin position="435"/>
        <end position="457"/>
    </location>
</feature>
<dbReference type="Proteomes" id="UP000515369">
    <property type="component" value="Chromosome"/>
</dbReference>
<dbReference type="RefSeq" id="WP_182462657.1">
    <property type="nucleotide sequence ID" value="NZ_CP059732.1"/>
</dbReference>
<sequence>MSLFSSLSLAASKAAKPPKPTNREITRDVLGDGKIKILNGQVTLYGDGTETLIRNSYMANADLYAIVRYIVNKALRAKYFNYKVVDEKALADYRMLKGPGSNEASLKEARKVRTKALVNTVNPGIDALLTKPNPSQSFKVLTEAAVAYKLLTGERFLQRIEGLSPVTRLFILPPTQMEVKTGDKYLEIESYLYRPTQSELTPQEIIFSKMFHPAMGGYGDELRGLSPLRVMALQIQKSNEGILSGLRQYQNAGPPGLLSLTDDEVPLSPEQSEQYEARLARRNGSNNRGRINITGMHAEWVALGLSPVDLDILQSGVFDLRAMCRAYGLDSKLFNDNAASTMNNQTDAGKAAIVNAVIPAVEDWGDDLNTMIEPFNVKGERNYIDADVTHFPELADDLDKVMDRMIKGPFKPNQILEAMHYEADPNPLMDEVWMPNDKTPLSQFSPDAPPVKNDNTY</sequence>
<evidence type="ECO:0000256" key="1">
    <source>
        <dbReference type="SAM" id="MobiDB-lite"/>
    </source>
</evidence>
<name>A0A7G5H2G9_9BACT</name>
<evidence type="ECO:0000313" key="3">
    <source>
        <dbReference type="Proteomes" id="UP000515369"/>
    </source>
</evidence>
<dbReference type="KEGG" id="sfol:H3H32_10700"/>
<proteinExistence type="predicted"/>
<dbReference type="InterPro" id="IPR006944">
    <property type="entry name" value="Phage/GTA_portal"/>
</dbReference>
<organism evidence="2 3">
    <name type="scientific">Spirosoma foliorum</name>
    <dbReference type="NCBI Taxonomy" id="2710596"/>
    <lineage>
        <taxon>Bacteria</taxon>
        <taxon>Pseudomonadati</taxon>
        <taxon>Bacteroidota</taxon>
        <taxon>Cytophagia</taxon>
        <taxon>Cytophagales</taxon>
        <taxon>Cytophagaceae</taxon>
        <taxon>Spirosoma</taxon>
    </lineage>
</organism>
<dbReference type="Pfam" id="PF04860">
    <property type="entry name" value="Phage_portal"/>
    <property type="match status" value="1"/>
</dbReference>
<dbReference type="EMBL" id="CP059732">
    <property type="protein sequence ID" value="QMW05311.1"/>
    <property type="molecule type" value="Genomic_DNA"/>
</dbReference>
<reference evidence="2 3" key="1">
    <citation type="submission" date="2020-07" db="EMBL/GenBank/DDBJ databases">
        <title>Spirosoma foliorum sp. nov., isolated from the leaves on the Nejang mountain Korea, Republic of.</title>
        <authorList>
            <person name="Ho H."/>
            <person name="Lee Y.-J."/>
            <person name="Nurcahyanto D.-A."/>
            <person name="Kim S.-G."/>
        </authorList>
    </citation>
    <scope>NUCLEOTIDE SEQUENCE [LARGE SCALE GENOMIC DNA]</scope>
    <source>
        <strain evidence="2 3">PL0136</strain>
    </source>
</reference>
<gene>
    <name evidence="2" type="ORF">H3H32_10700</name>
</gene>
<dbReference type="AlphaFoldDB" id="A0A7G5H2G9"/>
<accession>A0A7G5H2G9</accession>
<protein>
    <submittedName>
        <fullName evidence="2">Phage portal protein</fullName>
    </submittedName>
</protein>
<evidence type="ECO:0000313" key="2">
    <source>
        <dbReference type="EMBL" id="QMW05311.1"/>
    </source>
</evidence>
<keyword evidence="3" id="KW-1185">Reference proteome</keyword>